<dbReference type="Proteomes" id="UP000824120">
    <property type="component" value="Chromosome 6"/>
</dbReference>
<evidence type="ECO:0000313" key="3">
    <source>
        <dbReference type="Proteomes" id="UP000824120"/>
    </source>
</evidence>
<reference evidence="2 3" key="1">
    <citation type="submission" date="2020-09" db="EMBL/GenBank/DDBJ databases">
        <title>De no assembly of potato wild relative species, Solanum commersonii.</title>
        <authorList>
            <person name="Cho K."/>
        </authorList>
    </citation>
    <scope>NUCLEOTIDE SEQUENCE [LARGE SCALE GENOMIC DNA]</scope>
    <source>
        <strain evidence="2">LZ3.2</strain>
        <tissue evidence="2">Leaf</tissue>
    </source>
</reference>
<protein>
    <recommendedName>
        <fullName evidence="1">Ycf2 N-terminal domain-containing protein</fullName>
    </recommendedName>
</protein>
<evidence type="ECO:0000259" key="1">
    <source>
        <dbReference type="Pfam" id="PF05695"/>
    </source>
</evidence>
<dbReference type="OrthoDB" id="1705468at2759"/>
<feature type="non-terminal residue" evidence="2">
    <location>
        <position position="1"/>
    </location>
</feature>
<evidence type="ECO:0000313" key="2">
    <source>
        <dbReference type="EMBL" id="KAG5602552.1"/>
    </source>
</evidence>
<comment type="caution">
    <text evidence="2">The sequence shown here is derived from an EMBL/GenBank/DDBJ whole genome shotgun (WGS) entry which is preliminary data.</text>
</comment>
<organism evidence="2 3">
    <name type="scientific">Solanum commersonii</name>
    <name type="common">Commerson's wild potato</name>
    <name type="synonym">Commerson's nightshade</name>
    <dbReference type="NCBI Taxonomy" id="4109"/>
    <lineage>
        <taxon>Eukaryota</taxon>
        <taxon>Viridiplantae</taxon>
        <taxon>Streptophyta</taxon>
        <taxon>Embryophyta</taxon>
        <taxon>Tracheophyta</taxon>
        <taxon>Spermatophyta</taxon>
        <taxon>Magnoliopsida</taxon>
        <taxon>eudicotyledons</taxon>
        <taxon>Gunneridae</taxon>
        <taxon>Pentapetalae</taxon>
        <taxon>asterids</taxon>
        <taxon>lamiids</taxon>
        <taxon>Solanales</taxon>
        <taxon>Solanaceae</taxon>
        <taxon>Solanoideae</taxon>
        <taxon>Solaneae</taxon>
        <taxon>Solanum</taxon>
    </lineage>
</organism>
<dbReference type="InterPro" id="IPR056777">
    <property type="entry name" value="Ycf2_N"/>
</dbReference>
<accession>A0A9J5YS59</accession>
<dbReference type="EMBL" id="JACXVP010000006">
    <property type="protein sequence ID" value="KAG5602552.1"/>
    <property type="molecule type" value="Genomic_DNA"/>
</dbReference>
<dbReference type="AlphaFoldDB" id="A0A9J5YS59"/>
<dbReference type="Pfam" id="PF05695">
    <property type="entry name" value="Ycf2"/>
    <property type="match status" value="1"/>
</dbReference>
<name>A0A9J5YS59_SOLCO</name>
<proteinExistence type="predicted"/>
<keyword evidence="3" id="KW-1185">Reference proteome</keyword>
<sequence length="123" mass="14167">FLGRDTISPIESHVSNILIPNNFPQNGNETYNLYKSFHFPSRSDPWNTSNTDGQINTSNTDGQIVNFERTYYQPLSDMNLSDSKGKNLHQYLNFNSKIGLIHTPCPEKDLSSEKRKQWNLCLK</sequence>
<gene>
    <name evidence="2" type="ORF">H5410_033922</name>
</gene>
<feature type="domain" description="Ycf2 N-terminal" evidence="1">
    <location>
        <begin position="1"/>
        <end position="123"/>
    </location>
</feature>